<gene>
    <name evidence="1" type="ORF">Vadar_020382</name>
</gene>
<reference evidence="1 2" key="1">
    <citation type="journal article" date="2021" name="Hortic Res">
        <title>High-quality reference genome and annotation aids understanding of berry development for evergreen blueberry (Vaccinium darrowii).</title>
        <authorList>
            <person name="Yu J."/>
            <person name="Hulse-Kemp A.M."/>
            <person name="Babiker E."/>
            <person name="Staton M."/>
        </authorList>
    </citation>
    <scope>NUCLEOTIDE SEQUENCE [LARGE SCALE GENOMIC DNA]</scope>
    <source>
        <strain evidence="2">cv. NJ 8807/NJ 8810</strain>
        <tissue evidence="1">Young leaf</tissue>
    </source>
</reference>
<name>A0ACB7XSM3_9ERIC</name>
<evidence type="ECO:0000313" key="1">
    <source>
        <dbReference type="EMBL" id="KAH7843754.1"/>
    </source>
</evidence>
<keyword evidence="2" id="KW-1185">Reference proteome</keyword>
<dbReference type="Proteomes" id="UP000828048">
    <property type="component" value="Chromosome 1"/>
</dbReference>
<dbReference type="EMBL" id="CM037151">
    <property type="protein sequence ID" value="KAH7843754.1"/>
    <property type="molecule type" value="Genomic_DNA"/>
</dbReference>
<comment type="caution">
    <text evidence="1">The sequence shown here is derived from an EMBL/GenBank/DDBJ whole genome shotgun (WGS) entry which is preliminary data.</text>
</comment>
<protein>
    <submittedName>
        <fullName evidence="1">Uncharacterized protein</fullName>
    </submittedName>
</protein>
<accession>A0ACB7XSM3</accession>
<evidence type="ECO:0000313" key="2">
    <source>
        <dbReference type="Proteomes" id="UP000828048"/>
    </source>
</evidence>
<organism evidence="1 2">
    <name type="scientific">Vaccinium darrowii</name>
    <dbReference type="NCBI Taxonomy" id="229202"/>
    <lineage>
        <taxon>Eukaryota</taxon>
        <taxon>Viridiplantae</taxon>
        <taxon>Streptophyta</taxon>
        <taxon>Embryophyta</taxon>
        <taxon>Tracheophyta</taxon>
        <taxon>Spermatophyta</taxon>
        <taxon>Magnoliopsida</taxon>
        <taxon>eudicotyledons</taxon>
        <taxon>Gunneridae</taxon>
        <taxon>Pentapetalae</taxon>
        <taxon>asterids</taxon>
        <taxon>Ericales</taxon>
        <taxon>Ericaceae</taxon>
        <taxon>Vaccinioideae</taxon>
        <taxon>Vaccinieae</taxon>
        <taxon>Vaccinium</taxon>
    </lineage>
</organism>
<sequence length="175" mass="19660">MATGIILATVLEISIVVAVWGKNSFGDFGSKFGDWRTKVTDNGQGLNLTLDRGSRAGVRSMSSYLFAKLDVHIKLIPGRSAGTLSTLGMGAQHEEIDFEFLGELSGRQYKLQTNVYTQGKGDKEVRFNLWFDPTTAYHTYTVLWNQWRIQEFHPEGSPFEYMANPRIFRAQGAQS</sequence>
<proteinExistence type="predicted"/>